<proteinExistence type="predicted"/>
<reference evidence="1" key="1">
    <citation type="submission" date="2023-10" db="EMBL/GenBank/DDBJ databases">
        <title>Genome assembly of Pristionchus species.</title>
        <authorList>
            <person name="Yoshida K."/>
            <person name="Sommer R.J."/>
        </authorList>
    </citation>
    <scope>NUCLEOTIDE SEQUENCE</scope>
    <source>
        <strain evidence="1">RS5133</strain>
    </source>
</reference>
<protein>
    <submittedName>
        <fullName evidence="1">Uncharacterized protein</fullName>
    </submittedName>
</protein>
<comment type="caution">
    <text evidence="1">The sequence shown here is derived from an EMBL/GenBank/DDBJ whole genome shotgun (WGS) entry which is preliminary data.</text>
</comment>
<sequence length="391" mass="42915">APCPTVIKAEDPTVAPVVIHVVPEEEKIVAPCPTVVKVQEPTVEPLIIYLEQTAKDTTSPVGNPTFVVVDPNETKATVTEVRPGNPTFVVVDPNETKATVTEVRPGTPTFIVVDPNEKKATVTQVLPGTPTFVVVDPNETQATVAPATIDTRGRPIIVRDAVPGVTDVVVAGTAAPNTTIVCGTNVTEVSGKTRMCSCEEASVCRKEGINEMNTCFESCNAIYEEYGRETTYSECFSQNNATIVESEQSLFNGMKDYCTQPEETKFFTPSNWASAFNYEYQAASEIKDTFVWKRDEAAYNKFNNYLQCTKNCMHKKMYNCASSKGCDVRLPGTNDFAKKMSTSMQKNNKVASANLQTCNCLAWRKGVTELRSACFTIGGQYYIDRAYVDRV</sequence>
<accession>A0AAV5VZW6</accession>
<dbReference type="PANTHER" id="PTHR34401:SF6">
    <property type="entry name" value="DUF19 DOMAIN-CONTAINING PROTEIN"/>
    <property type="match status" value="1"/>
</dbReference>
<dbReference type="EMBL" id="BTSY01000004">
    <property type="protein sequence ID" value="GMT25159.1"/>
    <property type="molecule type" value="Genomic_DNA"/>
</dbReference>
<evidence type="ECO:0000313" key="2">
    <source>
        <dbReference type="Proteomes" id="UP001432322"/>
    </source>
</evidence>
<feature type="non-terminal residue" evidence="1">
    <location>
        <position position="1"/>
    </location>
</feature>
<keyword evidence="2" id="KW-1185">Reference proteome</keyword>
<dbReference type="PANTHER" id="PTHR34401">
    <property type="entry name" value="PROTEIN CBG12388-RELATED"/>
    <property type="match status" value="1"/>
</dbReference>
<name>A0AAV5VZW6_9BILA</name>
<dbReference type="AlphaFoldDB" id="A0AAV5VZW6"/>
<dbReference type="SUPFAM" id="SSF63825">
    <property type="entry name" value="YWTD domain"/>
    <property type="match status" value="1"/>
</dbReference>
<evidence type="ECO:0000313" key="1">
    <source>
        <dbReference type="EMBL" id="GMT25159.1"/>
    </source>
</evidence>
<organism evidence="1 2">
    <name type="scientific">Pristionchus fissidentatus</name>
    <dbReference type="NCBI Taxonomy" id="1538716"/>
    <lineage>
        <taxon>Eukaryota</taxon>
        <taxon>Metazoa</taxon>
        <taxon>Ecdysozoa</taxon>
        <taxon>Nematoda</taxon>
        <taxon>Chromadorea</taxon>
        <taxon>Rhabditida</taxon>
        <taxon>Rhabditina</taxon>
        <taxon>Diplogasteromorpha</taxon>
        <taxon>Diplogasteroidea</taxon>
        <taxon>Neodiplogasteridae</taxon>
        <taxon>Pristionchus</taxon>
    </lineage>
</organism>
<gene>
    <name evidence="1" type="ORF">PFISCL1PPCAC_16456</name>
</gene>
<dbReference type="Proteomes" id="UP001432322">
    <property type="component" value="Unassembled WGS sequence"/>
</dbReference>